<dbReference type="PANTHER" id="PTHR46491:SF3">
    <property type="entry name" value="CDGSH IRON-SULFUR DOMAIN-CONTAINING PROTEIN 3, MITOCHONDRIAL"/>
    <property type="match status" value="1"/>
</dbReference>
<dbReference type="InterPro" id="IPR010693">
    <property type="entry name" value="Divergent_4Fe-4S_mono-cluster"/>
</dbReference>
<feature type="domain" description="Iron-binding zinc finger CDGSH type" evidence="6">
    <location>
        <begin position="616"/>
        <end position="650"/>
    </location>
</feature>
<evidence type="ECO:0000256" key="1">
    <source>
        <dbReference type="ARBA" id="ARBA00022714"/>
    </source>
</evidence>
<dbReference type="InterPro" id="IPR052950">
    <property type="entry name" value="CISD"/>
</dbReference>
<evidence type="ECO:0000259" key="6">
    <source>
        <dbReference type="SMART" id="SM00704"/>
    </source>
</evidence>
<keyword evidence="3" id="KW-0408">Iron</keyword>
<dbReference type="PANTHER" id="PTHR46491">
    <property type="entry name" value="CDGSH IRON SULFUR DOMAIN PROTEIN HOMOLOG"/>
    <property type="match status" value="1"/>
</dbReference>
<dbReference type="Pfam" id="PF09360">
    <property type="entry name" value="zf-CDGSH"/>
    <property type="match status" value="2"/>
</dbReference>
<dbReference type="Gene3D" id="3.30.70.20">
    <property type="match status" value="1"/>
</dbReference>
<evidence type="ECO:0000256" key="4">
    <source>
        <dbReference type="ARBA" id="ARBA00023014"/>
    </source>
</evidence>
<dbReference type="RefSeq" id="WP_158765744.1">
    <property type="nucleotide sequence ID" value="NZ_CP047045.1"/>
</dbReference>
<dbReference type="SMART" id="SM00704">
    <property type="entry name" value="ZnF_CDGSH"/>
    <property type="match status" value="2"/>
</dbReference>
<keyword evidence="4" id="KW-0411">Iron-sulfur</keyword>
<dbReference type="GO" id="GO:0046872">
    <property type="term" value="F:metal ion binding"/>
    <property type="evidence" value="ECO:0007669"/>
    <property type="project" value="UniProtKB-KW"/>
</dbReference>
<dbReference type="AlphaFoldDB" id="A0A6I6MLC6"/>
<dbReference type="Gene3D" id="1.20.1260.10">
    <property type="match status" value="1"/>
</dbReference>
<protein>
    <submittedName>
        <fullName evidence="7">Violacein biosynthesis protein VioB</fullName>
    </submittedName>
</protein>
<evidence type="ECO:0000313" key="8">
    <source>
        <dbReference type="Proteomes" id="UP000431269"/>
    </source>
</evidence>
<dbReference type="GO" id="GO:0005737">
    <property type="term" value="C:cytoplasm"/>
    <property type="evidence" value="ECO:0007669"/>
    <property type="project" value="UniProtKB-ARBA"/>
</dbReference>
<feature type="region of interest" description="Disordered" evidence="5">
    <location>
        <begin position="415"/>
        <end position="437"/>
    </location>
</feature>
<dbReference type="GO" id="GO:0051537">
    <property type="term" value="F:2 iron, 2 sulfur cluster binding"/>
    <property type="evidence" value="ECO:0007669"/>
    <property type="project" value="UniProtKB-KW"/>
</dbReference>
<feature type="domain" description="Iron-binding zinc finger CDGSH type" evidence="6">
    <location>
        <begin position="535"/>
        <end position="573"/>
    </location>
</feature>
<dbReference type="InterPro" id="IPR042216">
    <property type="entry name" value="MitoNEET_CISD"/>
</dbReference>
<dbReference type="Proteomes" id="UP000431269">
    <property type="component" value="Chromosome"/>
</dbReference>
<dbReference type="Pfam" id="PF12902">
    <property type="entry name" value="Ferritin-like"/>
    <property type="match status" value="1"/>
</dbReference>
<reference evidence="8" key="1">
    <citation type="submission" date="2019-12" db="EMBL/GenBank/DDBJ databases">
        <title>Complete genome of Terracaulis silvestris 0127_4.</title>
        <authorList>
            <person name="Vieira S."/>
            <person name="Riedel T."/>
            <person name="Sproer C."/>
            <person name="Pascual J."/>
            <person name="Boedeker C."/>
            <person name="Overmann J."/>
        </authorList>
    </citation>
    <scope>NUCLEOTIDE SEQUENCE [LARGE SCALE GENOMIC DNA]</scope>
    <source>
        <strain evidence="8">0127_4</strain>
    </source>
</reference>
<evidence type="ECO:0000256" key="5">
    <source>
        <dbReference type="SAM" id="MobiDB-lite"/>
    </source>
</evidence>
<dbReference type="InterPro" id="IPR018967">
    <property type="entry name" value="FeS-contain_CDGSH-typ"/>
</dbReference>
<dbReference type="EMBL" id="CP047045">
    <property type="protein sequence ID" value="QGZ94841.1"/>
    <property type="molecule type" value="Genomic_DNA"/>
</dbReference>
<dbReference type="Pfam" id="PF06902">
    <property type="entry name" value="Fer4_19"/>
    <property type="match status" value="1"/>
</dbReference>
<evidence type="ECO:0000256" key="2">
    <source>
        <dbReference type="ARBA" id="ARBA00022723"/>
    </source>
</evidence>
<evidence type="ECO:0000256" key="3">
    <source>
        <dbReference type="ARBA" id="ARBA00023004"/>
    </source>
</evidence>
<keyword evidence="1" id="KW-0001">2Fe-2S</keyword>
<keyword evidence="2" id="KW-0479">Metal-binding</keyword>
<organism evidence="7 8">
    <name type="scientific">Terricaulis silvestris</name>
    <dbReference type="NCBI Taxonomy" id="2686094"/>
    <lineage>
        <taxon>Bacteria</taxon>
        <taxon>Pseudomonadati</taxon>
        <taxon>Pseudomonadota</taxon>
        <taxon>Alphaproteobacteria</taxon>
        <taxon>Caulobacterales</taxon>
        <taxon>Caulobacteraceae</taxon>
        <taxon>Terricaulis</taxon>
    </lineage>
</organism>
<proteinExistence type="predicted"/>
<evidence type="ECO:0000313" key="7">
    <source>
        <dbReference type="EMBL" id="QGZ94841.1"/>
    </source>
</evidence>
<dbReference type="InterPro" id="IPR012347">
    <property type="entry name" value="Ferritin-like"/>
</dbReference>
<feature type="compositionally biased region" description="Low complexity" evidence="5">
    <location>
        <begin position="418"/>
        <end position="429"/>
    </location>
</feature>
<name>A0A6I6MLC6_9CAUL</name>
<gene>
    <name evidence="7" type="primary">vioB</name>
    <name evidence="7" type="ORF">DSM104635_01673</name>
</gene>
<dbReference type="KEGG" id="tsv:DSM104635_01673"/>
<dbReference type="InterPro" id="IPR026820">
    <property type="entry name" value="VioB/RebD_dom"/>
</dbReference>
<keyword evidence="8" id="KW-1185">Reference proteome</keyword>
<sequence>MDAPVLLPTREQLIHALYEAAEIEHNLMCTYLYAAFSLKDGEAEGLNAEEAEAVKRWRRAIVDVSIDEMGHLAAVWNITAGVGGMPRFGRVNFPIDPGYLPAGIVVKLAPFSEDVLQHFIFLERPKGSDEPEGKGFECTRTFSRAAPAPRLTPMGFDYATVGEFYETMEAGLDIMSRKLGEKELFCGDPALQLSPSEIDLSGAKPVLCTKTAKQACAAIITQGEGASEENPDSHYCRFRKIREELTALKAKNPRFEPAHAAATNPVLRRPPQPEGRVWIEDPEASAIVDVANASYQTMLRLIAHAYVVPSPSAEKSLAVDLGIDLMKALALLGESAARRPAGPSNPDCNAGVSFTALRDSAPLPRAASTRRFFVERMAELAKGAARLDQSDTRVARAAGLLKALAARATKFADMSDEPVASSPSQAAAPPSKPAPPQHIVDGVEIVEGETVTIHYQGKLCIHSRFCVTGAPKVFLANVEGPWIHPDDMDAEELMAVARECPSGAIQYRRNDGGREEQAPPVNLIRTLEAGPYTFRGDLRIDGEPIGFRATLCRCGASKNKPFCDGSHHEMGFTASGEPPTGDKTAMLAVRDGPIDIAPQLDGPLMVRGNMEIIASTGRMVARMTAARFCRCGHSNTKPFCDGTHAKIGFKST</sequence>
<dbReference type="Gene3D" id="3.40.5.90">
    <property type="entry name" value="CDGSH iron-sulfur domain, mitoNEET-type"/>
    <property type="match status" value="2"/>
</dbReference>
<accession>A0A6I6MLC6</accession>